<dbReference type="AlphaFoldDB" id="A0A0P0YQB9"/>
<dbReference type="InterPro" id="IPR001173">
    <property type="entry name" value="Glyco_trans_2-like"/>
</dbReference>
<dbReference type="GO" id="GO:0016740">
    <property type="term" value="F:transferase activity"/>
    <property type="evidence" value="ECO:0007669"/>
    <property type="project" value="UniProtKB-KW"/>
</dbReference>
<proteinExistence type="predicted"/>
<feature type="domain" description="Glycosyltransferase 2-like" evidence="1">
    <location>
        <begin position="7"/>
        <end position="105"/>
    </location>
</feature>
<dbReference type="PANTHER" id="PTHR43685:SF2">
    <property type="entry name" value="GLYCOSYLTRANSFERASE 2-LIKE DOMAIN-CONTAINING PROTEIN"/>
    <property type="match status" value="1"/>
</dbReference>
<accession>A0A0P0YQB9</accession>
<dbReference type="CDD" id="cd00761">
    <property type="entry name" value="Glyco_tranf_GTA_type"/>
    <property type="match status" value="1"/>
</dbReference>
<dbReference type="SUPFAM" id="SSF53448">
    <property type="entry name" value="Nucleotide-diphospho-sugar transferases"/>
    <property type="match status" value="1"/>
</dbReference>
<organism evidence="2">
    <name type="scientific">Klebsiella sp. 1015</name>
    <dbReference type="NCBI Taxonomy" id="1497794"/>
    <lineage>
        <taxon>Bacteria</taxon>
        <taxon>Pseudomonadati</taxon>
        <taxon>Pseudomonadota</taxon>
        <taxon>Gammaproteobacteria</taxon>
        <taxon>Enterobacterales</taxon>
        <taxon>Enterobacteriaceae</taxon>
        <taxon>Klebsiella/Raoultella group</taxon>
        <taxon>Klebsiella</taxon>
    </lineage>
</organism>
<dbReference type="Pfam" id="PF00535">
    <property type="entry name" value="Glycos_transf_2"/>
    <property type="match status" value="1"/>
</dbReference>
<sequence length="300" mass="34897">MENPFFSVIVPMHNNSKTINLTLDSLKKQTFTSFEVIFVDDASDDFSNTEKIIIDSLSGIVPFTIVRHIENKNGAAARNLGITLANGEYIAFLDADDEWLPIKLSYYHQVIKKVDIENEKKVFYSKLKIRDIETGNIMAIRPSYGVDHEPNMSIAEYLFSLNGFIQTSTIVAHRSILDKVMFNEKFIRHQDYDFCIHCDYLGIKFHFIDEVLTIYNKFNNTSARALNGKKESEAYSLFWLKEMKSIMRFRERCAYRAYILPSRCRMDNNNLKAVLYAMLNLPFTGFRAIKFKVLNKIKLR</sequence>
<evidence type="ECO:0000313" key="2">
    <source>
        <dbReference type="EMBL" id="BAT23255.1"/>
    </source>
</evidence>
<reference evidence="2" key="2">
    <citation type="journal article" date="2015" name="Sci. Rep.">
        <title>Genetic analysis of capsular polysaccharide synthesis gene clusters in 79 capsular types of Klebsiella spp.</title>
        <authorList>
            <person name="Pan Y.J."/>
            <person name="Lin T.L."/>
            <person name="Chen C.T."/>
            <person name="Chen Y.Y."/>
            <person name="Hsieh P.F."/>
            <person name="Hsu C.R."/>
            <person name="Wu M.C."/>
            <person name="Wang J.T."/>
        </authorList>
    </citation>
    <scope>NUCLEOTIDE SEQUENCE</scope>
    <source>
        <strain evidence="2">1015</strain>
    </source>
</reference>
<dbReference type="Gene3D" id="3.90.550.10">
    <property type="entry name" value="Spore Coat Polysaccharide Biosynthesis Protein SpsA, Chain A"/>
    <property type="match status" value="1"/>
</dbReference>
<name>A0A0P0YQB9_9ENTR</name>
<dbReference type="InterPro" id="IPR050834">
    <property type="entry name" value="Glycosyltransf_2"/>
</dbReference>
<protein>
    <submittedName>
        <fullName evidence="2">Glycosyl transferase</fullName>
    </submittedName>
</protein>
<dbReference type="InterPro" id="IPR029044">
    <property type="entry name" value="Nucleotide-diphossugar_trans"/>
</dbReference>
<evidence type="ECO:0000259" key="1">
    <source>
        <dbReference type="Pfam" id="PF00535"/>
    </source>
</evidence>
<dbReference type="EMBL" id="AB924551">
    <property type="protein sequence ID" value="BAT23255.1"/>
    <property type="molecule type" value="Genomic_DNA"/>
</dbReference>
<reference evidence="2" key="1">
    <citation type="submission" date="2014-04" db="EMBL/GenBank/DDBJ databases">
        <authorList>
            <person name="Harrison E."/>
        </authorList>
    </citation>
    <scope>NUCLEOTIDE SEQUENCE</scope>
    <source>
        <strain evidence="2">1015</strain>
    </source>
</reference>
<keyword evidence="2" id="KW-0808">Transferase</keyword>
<gene>
    <name evidence="2" type="primary">wcsM</name>
</gene>
<dbReference type="PANTHER" id="PTHR43685">
    <property type="entry name" value="GLYCOSYLTRANSFERASE"/>
    <property type="match status" value="1"/>
</dbReference>